<keyword evidence="3" id="KW-1003">Cell membrane</keyword>
<dbReference type="Proteomes" id="UP000494108">
    <property type="component" value="Unassembled WGS sequence"/>
</dbReference>
<dbReference type="InterPro" id="IPR000515">
    <property type="entry name" value="MetI-like"/>
</dbReference>
<keyword evidence="5 7" id="KW-1133">Transmembrane helix</keyword>
<dbReference type="GO" id="GO:0005886">
    <property type="term" value="C:plasma membrane"/>
    <property type="evidence" value="ECO:0007669"/>
    <property type="project" value="UniProtKB-SubCell"/>
</dbReference>
<gene>
    <name evidence="9" type="primary">dppB_9</name>
    <name evidence="9" type="ORF">LMG3431_04682</name>
</gene>
<evidence type="ECO:0000259" key="8">
    <source>
        <dbReference type="PROSITE" id="PS50928"/>
    </source>
</evidence>
<dbReference type="Gene3D" id="1.10.3720.10">
    <property type="entry name" value="MetI-like"/>
    <property type="match status" value="1"/>
</dbReference>
<evidence type="ECO:0000256" key="4">
    <source>
        <dbReference type="ARBA" id="ARBA00022692"/>
    </source>
</evidence>
<dbReference type="EMBL" id="CADIJX010000006">
    <property type="protein sequence ID" value="CAB3687240.1"/>
    <property type="molecule type" value="Genomic_DNA"/>
</dbReference>
<dbReference type="RefSeq" id="WP_175176960.1">
    <property type="nucleotide sequence ID" value="NZ_CADIJX010000006.1"/>
</dbReference>
<evidence type="ECO:0000256" key="7">
    <source>
        <dbReference type="RuleBase" id="RU363032"/>
    </source>
</evidence>
<dbReference type="Pfam" id="PF00528">
    <property type="entry name" value="BPD_transp_1"/>
    <property type="match status" value="1"/>
</dbReference>
<keyword evidence="10" id="KW-1185">Reference proteome</keyword>
<dbReference type="Pfam" id="PF19300">
    <property type="entry name" value="BPD_transp_1_N"/>
    <property type="match status" value="1"/>
</dbReference>
<dbReference type="CDD" id="cd06261">
    <property type="entry name" value="TM_PBP2"/>
    <property type="match status" value="1"/>
</dbReference>
<organism evidence="9 10">
    <name type="scientific">Achromobacter pestifer</name>
    <dbReference type="NCBI Taxonomy" id="1353889"/>
    <lineage>
        <taxon>Bacteria</taxon>
        <taxon>Pseudomonadati</taxon>
        <taxon>Pseudomonadota</taxon>
        <taxon>Betaproteobacteria</taxon>
        <taxon>Burkholderiales</taxon>
        <taxon>Alcaligenaceae</taxon>
        <taxon>Achromobacter</taxon>
    </lineage>
</organism>
<feature type="transmembrane region" description="Helical" evidence="7">
    <location>
        <begin position="142"/>
        <end position="161"/>
    </location>
</feature>
<dbReference type="PANTHER" id="PTHR43163:SF2">
    <property type="entry name" value="ABC TRANSPORTER PERMEASE PROTEIN"/>
    <property type="match status" value="1"/>
</dbReference>
<dbReference type="AlphaFoldDB" id="A0A6S7AF74"/>
<feature type="transmembrane region" description="Helical" evidence="7">
    <location>
        <begin position="257"/>
        <end position="278"/>
    </location>
</feature>
<sequence>MTAFIIRRLCQSVVILALTSLIVFAGVYAIGDPIEILVPADASQAEIAQAVSSLGLDLPLYQQYLKFVGNALHGDLGNSFVFNQPAIQLILQRLPATLELAFVALLLALAIGLPLGLVAGLKPDSALDRGIMTGSILGFSLPNFWQGIMLVLIFSVTLGWLPSTGRGPTGELLGMRTSLASWDGIRHLILPALNLALFKIALIVRLTRSGVRETMPLDYVKFARAKGLRESRVIFMHVLKNIMIPIVTVVGMEFGSLIAFATVTETIFAWPGVGKLIIDSIMKLDRPVVVAYLLIVVTMFIVLNLLVDIIYSVLDPRVRVGASE</sequence>
<protein>
    <submittedName>
        <fullName evidence="9">Dipeptide transport system permease protein DppB</fullName>
    </submittedName>
</protein>
<evidence type="ECO:0000313" key="9">
    <source>
        <dbReference type="EMBL" id="CAB3687240.1"/>
    </source>
</evidence>
<evidence type="ECO:0000256" key="5">
    <source>
        <dbReference type="ARBA" id="ARBA00022989"/>
    </source>
</evidence>
<dbReference type="GO" id="GO:0055085">
    <property type="term" value="P:transmembrane transport"/>
    <property type="evidence" value="ECO:0007669"/>
    <property type="project" value="InterPro"/>
</dbReference>
<dbReference type="InterPro" id="IPR035906">
    <property type="entry name" value="MetI-like_sf"/>
</dbReference>
<feature type="transmembrane region" description="Helical" evidence="7">
    <location>
        <begin position="290"/>
        <end position="314"/>
    </location>
</feature>
<dbReference type="InterPro" id="IPR045621">
    <property type="entry name" value="BPD_transp_1_N"/>
</dbReference>
<evidence type="ECO:0000256" key="6">
    <source>
        <dbReference type="ARBA" id="ARBA00023136"/>
    </source>
</evidence>
<dbReference type="PANTHER" id="PTHR43163">
    <property type="entry name" value="DIPEPTIDE TRANSPORT SYSTEM PERMEASE PROTEIN DPPB-RELATED"/>
    <property type="match status" value="1"/>
</dbReference>
<keyword evidence="2 7" id="KW-0813">Transport</keyword>
<dbReference type="SUPFAM" id="SSF161098">
    <property type="entry name" value="MetI-like"/>
    <property type="match status" value="1"/>
</dbReference>
<comment type="subcellular location">
    <subcellularLocation>
        <location evidence="1 7">Cell membrane</location>
        <topology evidence="1 7">Multi-pass membrane protein</topology>
    </subcellularLocation>
</comment>
<name>A0A6S7AF74_9BURK</name>
<proteinExistence type="inferred from homology"/>
<feature type="transmembrane region" description="Helical" evidence="7">
    <location>
        <begin position="100"/>
        <end position="121"/>
    </location>
</feature>
<feature type="transmembrane region" description="Helical" evidence="7">
    <location>
        <begin position="12"/>
        <end position="31"/>
    </location>
</feature>
<comment type="similarity">
    <text evidence="7">Belongs to the binding-protein-dependent transport system permease family.</text>
</comment>
<reference evidence="9 10" key="1">
    <citation type="submission" date="2020-04" db="EMBL/GenBank/DDBJ databases">
        <authorList>
            <person name="De Canck E."/>
        </authorList>
    </citation>
    <scope>NUCLEOTIDE SEQUENCE [LARGE SCALE GENOMIC DNA]</scope>
    <source>
        <strain evidence="9 10">LMG 3431</strain>
    </source>
</reference>
<evidence type="ECO:0000313" key="10">
    <source>
        <dbReference type="Proteomes" id="UP000494108"/>
    </source>
</evidence>
<evidence type="ECO:0000256" key="2">
    <source>
        <dbReference type="ARBA" id="ARBA00022448"/>
    </source>
</evidence>
<feature type="transmembrane region" description="Helical" evidence="7">
    <location>
        <begin position="188"/>
        <end position="207"/>
    </location>
</feature>
<feature type="domain" description="ABC transmembrane type-1" evidence="8">
    <location>
        <begin position="94"/>
        <end position="307"/>
    </location>
</feature>
<keyword evidence="4 7" id="KW-0812">Transmembrane</keyword>
<keyword evidence="6 7" id="KW-0472">Membrane</keyword>
<evidence type="ECO:0000256" key="1">
    <source>
        <dbReference type="ARBA" id="ARBA00004651"/>
    </source>
</evidence>
<evidence type="ECO:0000256" key="3">
    <source>
        <dbReference type="ARBA" id="ARBA00022475"/>
    </source>
</evidence>
<dbReference type="PROSITE" id="PS50928">
    <property type="entry name" value="ABC_TM1"/>
    <property type="match status" value="1"/>
</dbReference>
<accession>A0A6S7AF74</accession>